<feature type="compositionally biased region" description="Polar residues" evidence="1">
    <location>
        <begin position="167"/>
        <end position="178"/>
    </location>
</feature>
<protein>
    <recommendedName>
        <fullName evidence="4">BZIP domain-containing protein</fullName>
    </recommendedName>
</protein>
<dbReference type="AlphaFoldDB" id="A0A8H4W098"/>
<reference evidence="2 3" key="1">
    <citation type="submission" date="2020-03" db="EMBL/GenBank/DDBJ databases">
        <title>Draft Genome Sequence of Cudoniella acicularis.</title>
        <authorList>
            <person name="Buettner E."/>
            <person name="Kellner H."/>
        </authorList>
    </citation>
    <scope>NUCLEOTIDE SEQUENCE [LARGE SCALE GENOMIC DNA]</scope>
    <source>
        <strain evidence="2 3">DSM 108380</strain>
    </source>
</reference>
<name>A0A8H4W098_9HELO</name>
<evidence type="ECO:0000313" key="3">
    <source>
        <dbReference type="Proteomes" id="UP000566819"/>
    </source>
</evidence>
<dbReference type="OrthoDB" id="194358at2759"/>
<evidence type="ECO:0008006" key="4">
    <source>
        <dbReference type="Google" id="ProtNLM"/>
    </source>
</evidence>
<gene>
    <name evidence="2" type="ORF">G7Y89_g9254</name>
</gene>
<comment type="caution">
    <text evidence="2">The sequence shown here is derived from an EMBL/GenBank/DDBJ whole genome shotgun (WGS) entry which is preliminary data.</text>
</comment>
<evidence type="ECO:0000313" key="2">
    <source>
        <dbReference type="EMBL" id="KAF4628902.1"/>
    </source>
</evidence>
<dbReference type="Proteomes" id="UP000566819">
    <property type="component" value="Unassembled WGS sequence"/>
</dbReference>
<organism evidence="2 3">
    <name type="scientific">Cudoniella acicularis</name>
    <dbReference type="NCBI Taxonomy" id="354080"/>
    <lineage>
        <taxon>Eukaryota</taxon>
        <taxon>Fungi</taxon>
        <taxon>Dikarya</taxon>
        <taxon>Ascomycota</taxon>
        <taxon>Pezizomycotina</taxon>
        <taxon>Leotiomycetes</taxon>
        <taxon>Helotiales</taxon>
        <taxon>Tricladiaceae</taxon>
        <taxon>Cudoniella</taxon>
    </lineage>
</organism>
<feature type="region of interest" description="Disordered" evidence="1">
    <location>
        <begin position="38"/>
        <end position="62"/>
    </location>
</feature>
<accession>A0A8H4W098</accession>
<keyword evidence="3" id="KW-1185">Reference proteome</keyword>
<evidence type="ECO:0000256" key="1">
    <source>
        <dbReference type="SAM" id="MobiDB-lite"/>
    </source>
</evidence>
<feature type="compositionally biased region" description="Basic residues" evidence="1">
    <location>
        <begin position="38"/>
        <end position="47"/>
    </location>
</feature>
<dbReference type="EMBL" id="JAAMPI010000747">
    <property type="protein sequence ID" value="KAF4628902.1"/>
    <property type="molecule type" value="Genomic_DNA"/>
</dbReference>
<feature type="region of interest" description="Disordered" evidence="1">
    <location>
        <begin position="154"/>
        <end position="183"/>
    </location>
</feature>
<sequence>MEDSGEKLAKELFYSGSCVPVHLAIDNADTEVKKRNRLAQRKHRQMKRLASTELVPPSHKHSISTTAKILEKDQEDWNVGDSEDQDMAMDKSSLAVSTTGSPRTIEFSEAEAIDLSSCALAWTELDFQNIFEAGTFAGVEQDFTPQDFSWNPNNITQVPPLSCLPNPKSQNTQSTSLAPSDLQMKDSRVANTREKSPADQSLHDRFEAILETVDVAGFCSFDEMATEYYTAKLDKDSPFRSTQTLSRVRHLKGFLHALNDSTRTWSDHELWGYKEEILQIARTILSDEVSQAFEIRDPSYPDQSNNASSLLVSPISRTSSEEFDQHVFQALYGFNDLLLHGNTLDKVINQETRRFREGVPETWALFAMLASKANVPNALSSRIICIIMCLLFKYQKQYS</sequence>
<proteinExistence type="predicted"/>